<dbReference type="EMBL" id="CP045893">
    <property type="protein sequence ID" value="QQP53301.1"/>
    <property type="molecule type" value="Genomic_DNA"/>
</dbReference>
<dbReference type="Gene3D" id="3.90.660.10">
    <property type="match status" value="1"/>
</dbReference>
<dbReference type="GO" id="GO:0016491">
    <property type="term" value="F:oxidoreductase activity"/>
    <property type="evidence" value="ECO:0007669"/>
    <property type="project" value="InterPro"/>
</dbReference>
<dbReference type="InterPro" id="IPR002937">
    <property type="entry name" value="Amino_oxidase"/>
</dbReference>
<dbReference type="Pfam" id="PF01593">
    <property type="entry name" value="Amino_oxidase"/>
    <property type="match status" value="1"/>
</dbReference>
<gene>
    <name evidence="2" type="ORF">FKW44_005739</name>
</gene>
<evidence type="ECO:0000313" key="3">
    <source>
        <dbReference type="Proteomes" id="UP000595437"/>
    </source>
</evidence>
<sequence length="75" mass="8538">MTPLPTVVSKFSFTPLLSNSKRYALRHARLSGSVKVVLTFNTPFWEKLGIKGGKVWRSSQIHTLRFSCRVLLFSL</sequence>
<reference evidence="3" key="1">
    <citation type="submission" date="2021-01" db="EMBL/GenBank/DDBJ databases">
        <title>Caligus Genome Assembly.</title>
        <authorList>
            <person name="Gallardo-Escarate C."/>
        </authorList>
    </citation>
    <scope>NUCLEOTIDE SEQUENCE [LARGE SCALE GENOMIC DNA]</scope>
</reference>
<dbReference type="Proteomes" id="UP000595437">
    <property type="component" value="Chromosome 4"/>
</dbReference>
<keyword evidence="3" id="KW-1185">Reference proteome</keyword>
<evidence type="ECO:0000259" key="1">
    <source>
        <dbReference type="Pfam" id="PF01593"/>
    </source>
</evidence>
<protein>
    <submittedName>
        <fullName evidence="2">Laminoacid oxidaselike</fullName>
    </submittedName>
</protein>
<dbReference type="OrthoDB" id="337104at2759"/>
<dbReference type="AlphaFoldDB" id="A0A7T8QS88"/>
<proteinExistence type="predicted"/>
<name>A0A7T8QS88_CALRO</name>
<evidence type="ECO:0000313" key="2">
    <source>
        <dbReference type="EMBL" id="QQP53301.1"/>
    </source>
</evidence>
<feature type="domain" description="Amine oxidase" evidence="1">
    <location>
        <begin position="6"/>
        <end position="65"/>
    </location>
</feature>
<organism evidence="2 3">
    <name type="scientific">Caligus rogercresseyi</name>
    <name type="common">Sea louse</name>
    <dbReference type="NCBI Taxonomy" id="217165"/>
    <lineage>
        <taxon>Eukaryota</taxon>
        <taxon>Metazoa</taxon>
        <taxon>Ecdysozoa</taxon>
        <taxon>Arthropoda</taxon>
        <taxon>Crustacea</taxon>
        <taxon>Multicrustacea</taxon>
        <taxon>Hexanauplia</taxon>
        <taxon>Copepoda</taxon>
        <taxon>Siphonostomatoida</taxon>
        <taxon>Caligidae</taxon>
        <taxon>Caligus</taxon>
    </lineage>
</organism>
<accession>A0A7T8QS88</accession>